<evidence type="ECO:0008006" key="3">
    <source>
        <dbReference type="Google" id="ProtNLM"/>
    </source>
</evidence>
<dbReference type="RefSeq" id="WP_113989059.1">
    <property type="nucleotide sequence ID" value="NZ_QLST01000008.1"/>
</dbReference>
<name>A0A365P195_9FLAO</name>
<evidence type="ECO:0000313" key="2">
    <source>
        <dbReference type="Proteomes" id="UP000253319"/>
    </source>
</evidence>
<dbReference type="SUPFAM" id="SSF69047">
    <property type="entry name" value="Hypothetical protein YjbJ"/>
    <property type="match status" value="1"/>
</dbReference>
<evidence type="ECO:0000313" key="1">
    <source>
        <dbReference type="EMBL" id="RBA28294.1"/>
    </source>
</evidence>
<dbReference type="AlphaFoldDB" id="A0A365P195"/>
<dbReference type="Proteomes" id="UP000253319">
    <property type="component" value="Unassembled WGS sequence"/>
</dbReference>
<dbReference type="Gene3D" id="1.10.1470.10">
    <property type="entry name" value="YjbJ"/>
    <property type="match status" value="1"/>
</dbReference>
<comment type="caution">
    <text evidence="1">The sequence shown here is derived from an EMBL/GenBank/DDBJ whole genome shotgun (WGS) entry which is preliminary data.</text>
</comment>
<proteinExistence type="predicted"/>
<sequence length="73" mass="8570">MESKENKGTDVFKISGDWKPQAVRLKEEFPQLTDSDLKFESGREDDLIKRVETRLHKKREEVINIIKKGQPTK</sequence>
<dbReference type="InterPro" id="IPR036629">
    <property type="entry name" value="YjbJ_sf"/>
</dbReference>
<protein>
    <recommendedName>
        <fullName evidence="3">General stress protein CsbD</fullName>
    </recommendedName>
</protein>
<reference evidence="1 2" key="1">
    <citation type="submission" date="2018-06" db="EMBL/GenBank/DDBJ databases">
        <title>Flavobacterium tibetense sp. nov., isolated from a wetland YonghuCo on Tibetan Plateau.</title>
        <authorList>
            <person name="Xing P."/>
            <person name="Phurbu D."/>
            <person name="Lu H."/>
        </authorList>
    </citation>
    <scope>NUCLEOTIDE SEQUENCE [LARGE SCALE GENOMIC DNA]</scope>
    <source>
        <strain evidence="1 2">YH5</strain>
    </source>
</reference>
<accession>A0A365P195</accession>
<keyword evidence="2" id="KW-1185">Reference proteome</keyword>
<gene>
    <name evidence="1" type="ORF">DPN68_07640</name>
</gene>
<organism evidence="1 2">
    <name type="scientific">Flavobacterium tibetense</name>
    <dbReference type="NCBI Taxonomy" id="2233533"/>
    <lineage>
        <taxon>Bacteria</taxon>
        <taxon>Pseudomonadati</taxon>
        <taxon>Bacteroidota</taxon>
        <taxon>Flavobacteriia</taxon>
        <taxon>Flavobacteriales</taxon>
        <taxon>Flavobacteriaceae</taxon>
        <taxon>Flavobacterium</taxon>
    </lineage>
</organism>
<dbReference type="EMBL" id="QLST01000008">
    <property type="protein sequence ID" value="RBA28294.1"/>
    <property type="molecule type" value="Genomic_DNA"/>
</dbReference>
<dbReference type="OrthoDB" id="9796058at2"/>